<feature type="domain" description="EAL" evidence="9">
    <location>
        <begin position="694"/>
        <end position="946"/>
    </location>
</feature>
<dbReference type="InterPro" id="IPR000700">
    <property type="entry name" value="PAS-assoc_C"/>
</dbReference>
<dbReference type="CDD" id="cd01948">
    <property type="entry name" value="EAL"/>
    <property type="match status" value="1"/>
</dbReference>
<dbReference type="InterPro" id="IPR035919">
    <property type="entry name" value="EAL_sf"/>
</dbReference>
<dbReference type="AlphaFoldDB" id="A0A1M7Y644"/>
<organism evidence="11 12">
    <name type="scientific">Desulfopila aestuarii DSM 18488</name>
    <dbReference type="NCBI Taxonomy" id="1121416"/>
    <lineage>
        <taxon>Bacteria</taxon>
        <taxon>Pseudomonadati</taxon>
        <taxon>Thermodesulfobacteriota</taxon>
        <taxon>Desulfobulbia</taxon>
        <taxon>Desulfobulbales</taxon>
        <taxon>Desulfocapsaceae</taxon>
        <taxon>Desulfopila</taxon>
    </lineage>
</organism>
<feature type="transmembrane region" description="Helical" evidence="6">
    <location>
        <begin position="12"/>
        <end position="34"/>
    </location>
</feature>
<dbReference type="PROSITE" id="PS50883">
    <property type="entry name" value="EAL"/>
    <property type="match status" value="1"/>
</dbReference>
<dbReference type="PANTHER" id="PTHR44757">
    <property type="entry name" value="DIGUANYLATE CYCLASE DGCP"/>
    <property type="match status" value="1"/>
</dbReference>
<dbReference type="Pfam" id="PF08269">
    <property type="entry name" value="dCache_2"/>
    <property type="match status" value="1"/>
</dbReference>
<dbReference type="PROSITE" id="PS50112">
    <property type="entry name" value="PAS"/>
    <property type="match status" value="1"/>
</dbReference>
<dbReference type="PROSITE" id="PS50113">
    <property type="entry name" value="PAC"/>
    <property type="match status" value="1"/>
</dbReference>
<dbReference type="OrthoDB" id="9759431at2"/>
<dbReference type="PANTHER" id="PTHR44757:SF2">
    <property type="entry name" value="BIOFILM ARCHITECTURE MAINTENANCE PROTEIN MBAA"/>
    <property type="match status" value="1"/>
</dbReference>
<evidence type="ECO:0000259" key="8">
    <source>
        <dbReference type="PROSITE" id="PS50113"/>
    </source>
</evidence>
<dbReference type="SUPFAM" id="SSF55785">
    <property type="entry name" value="PYP-like sensor domain (PAS domain)"/>
    <property type="match status" value="1"/>
</dbReference>
<dbReference type="SMART" id="SM00086">
    <property type="entry name" value="PAC"/>
    <property type="match status" value="1"/>
</dbReference>
<dbReference type="Gene3D" id="3.30.450.20">
    <property type="entry name" value="PAS domain"/>
    <property type="match status" value="3"/>
</dbReference>
<dbReference type="SMART" id="SM00052">
    <property type="entry name" value="EAL"/>
    <property type="match status" value="1"/>
</dbReference>
<sequence length="950" mass="107650">MFNKARLSYTIFFTVCSAFFLLFFLGSWIAYVLIDGVISRHLDENLVKTVKGIRQVVETSATLSSRAYLRAVAEQHLSTVNMQYMRSLSGEVSKDEAQQESRSRILAKTIGSTGYTYIIDSNGVLLSHPVSLLQGTDISEWYFVKEQINRKKGFLEYEWQNPGEAKPRKKVLYMDYFDPWDWIISVTAYRDELGLLINPTDFRDEIMSIKISEHGYPFVIDQSGLVLAHPTLSGNVLAKDNEYRDLFDKMLRARQGKLFYEWTDPQINEKREKVAVFDTIDQFGWLVAASGYVLDFYGPLQSLKKLFWALVCLGLFIALVISYYLSTSITGPLNALLKQISAEQDLSVREEQNVSGKNEIEALSDLFSQYLKKLNDRNEKLRELLEEQRKTSLDLNIYKEIFENTVEGISISDSEGTIVRTNPAFEKITGYSAEEAVGQNPRILKSGKHPPEFYAEMWAMLKEKGFWSGKILNRRKNGEIYPEWLTISTVKDKSGKISNYAAVFNDITELVRQQEKIHYLAYHDQLTELPNRLMVQDGLRQMLSECKRKKEKLICLICDLDNFKTFNDSLGHKGGDRLLQLVVERLRPLLRLEDTLGRIGGDEFVILAKTGKSSAKFALSISERIFSACADPLQVGEQLIYMTMSIGIALSPEDADEAEELINRAMLALNNAEKTKGNSLSFYNQAMEAEVQKKINYLAKIREGLKKSEFIPFYQPKVNLATGMVSGMEALARWLSNGSLVSPGDFIPVAEDSGLIVQMSQQLYEKAFSETAALIEDGYELKLSVNLSPIQLQSVTFLDDLLTLQRNSGLAAKFIELEITESTLFENTDHVLSLLRTIVDSGFTISIDDFGTGYSSLQYLKQLPLSTLKVDMSFVSGIGKNRDDEQLIRTIALLAKQFDLQIVAEGVEGKEQVDFLRQLGCNDGQGYYYAKPMRLEDFRSWLHSTGVKNG</sequence>
<feature type="domain" description="GGDEF" evidence="10">
    <location>
        <begin position="551"/>
        <end position="685"/>
    </location>
</feature>
<dbReference type="SMART" id="SM00267">
    <property type="entry name" value="GGDEF"/>
    <property type="match status" value="1"/>
</dbReference>
<dbReference type="STRING" id="1121416.SAMN02745220_02149"/>
<keyword evidence="2" id="KW-1003">Cell membrane</keyword>
<reference evidence="11 12" key="1">
    <citation type="submission" date="2016-12" db="EMBL/GenBank/DDBJ databases">
        <authorList>
            <person name="Song W.-J."/>
            <person name="Kurnit D.M."/>
        </authorList>
    </citation>
    <scope>NUCLEOTIDE SEQUENCE [LARGE SCALE GENOMIC DNA]</scope>
    <source>
        <strain evidence="11 12">DSM 18488</strain>
    </source>
</reference>
<dbReference type="PROSITE" id="PS50887">
    <property type="entry name" value="GGDEF"/>
    <property type="match status" value="1"/>
</dbReference>
<dbReference type="InterPro" id="IPR001610">
    <property type="entry name" value="PAC"/>
</dbReference>
<evidence type="ECO:0000256" key="5">
    <source>
        <dbReference type="ARBA" id="ARBA00023136"/>
    </source>
</evidence>
<evidence type="ECO:0000259" key="7">
    <source>
        <dbReference type="PROSITE" id="PS50112"/>
    </source>
</evidence>
<dbReference type="Gene3D" id="6.10.340.10">
    <property type="match status" value="1"/>
</dbReference>
<dbReference type="Pfam" id="PF00563">
    <property type="entry name" value="EAL"/>
    <property type="match status" value="1"/>
</dbReference>
<dbReference type="NCBIfam" id="TIGR00229">
    <property type="entry name" value="sensory_box"/>
    <property type="match status" value="1"/>
</dbReference>
<evidence type="ECO:0000256" key="3">
    <source>
        <dbReference type="ARBA" id="ARBA00022692"/>
    </source>
</evidence>
<name>A0A1M7Y644_9BACT</name>
<comment type="subcellular location">
    <subcellularLocation>
        <location evidence="1">Cell membrane</location>
        <topology evidence="1">Multi-pass membrane protein</topology>
    </subcellularLocation>
</comment>
<dbReference type="Gene3D" id="3.20.20.450">
    <property type="entry name" value="EAL domain"/>
    <property type="match status" value="1"/>
</dbReference>
<dbReference type="GO" id="GO:0005886">
    <property type="term" value="C:plasma membrane"/>
    <property type="evidence" value="ECO:0007669"/>
    <property type="project" value="UniProtKB-SubCell"/>
</dbReference>
<evidence type="ECO:0000313" key="12">
    <source>
        <dbReference type="Proteomes" id="UP000184603"/>
    </source>
</evidence>
<dbReference type="InterPro" id="IPR004010">
    <property type="entry name" value="Double_Cache_2"/>
</dbReference>
<dbReference type="Gene3D" id="3.30.70.270">
    <property type="match status" value="1"/>
</dbReference>
<dbReference type="NCBIfam" id="TIGR00254">
    <property type="entry name" value="GGDEF"/>
    <property type="match status" value="1"/>
</dbReference>
<accession>A0A1M7Y644</accession>
<dbReference type="SMART" id="SM01049">
    <property type="entry name" value="Cache_2"/>
    <property type="match status" value="1"/>
</dbReference>
<dbReference type="InterPro" id="IPR029787">
    <property type="entry name" value="Nucleotide_cyclase"/>
</dbReference>
<dbReference type="InterPro" id="IPR052155">
    <property type="entry name" value="Biofilm_reg_signaling"/>
</dbReference>
<feature type="transmembrane region" description="Helical" evidence="6">
    <location>
        <begin position="306"/>
        <end position="325"/>
    </location>
</feature>
<dbReference type="SUPFAM" id="SSF55073">
    <property type="entry name" value="Nucleotide cyclase"/>
    <property type="match status" value="1"/>
</dbReference>
<evidence type="ECO:0000313" key="11">
    <source>
        <dbReference type="EMBL" id="SHO48135.1"/>
    </source>
</evidence>
<dbReference type="CDD" id="cd00130">
    <property type="entry name" value="PAS"/>
    <property type="match status" value="1"/>
</dbReference>
<dbReference type="InterPro" id="IPR035965">
    <property type="entry name" value="PAS-like_dom_sf"/>
</dbReference>
<evidence type="ECO:0000256" key="1">
    <source>
        <dbReference type="ARBA" id="ARBA00004651"/>
    </source>
</evidence>
<dbReference type="Pfam" id="PF00990">
    <property type="entry name" value="GGDEF"/>
    <property type="match status" value="1"/>
</dbReference>
<dbReference type="SUPFAM" id="SSF141868">
    <property type="entry name" value="EAL domain-like"/>
    <property type="match status" value="1"/>
</dbReference>
<proteinExistence type="predicted"/>
<keyword evidence="4 6" id="KW-1133">Transmembrane helix</keyword>
<feature type="domain" description="PAS" evidence="7">
    <location>
        <begin position="394"/>
        <end position="440"/>
    </location>
</feature>
<dbReference type="InterPro" id="IPR000160">
    <property type="entry name" value="GGDEF_dom"/>
</dbReference>
<dbReference type="InterPro" id="IPR043128">
    <property type="entry name" value="Rev_trsase/Diguanyl_cyclase"/>
</dbReference>
<protein>
    <submittedName>
        <fullName evidence="11">PAS domain S-box-containing protein/diguanylate cyclase (GGDEF) domain-containing protein</fullName>
    </submittedName>
</protein>
<dbReference type="CDD" id="cd01949">
    <property type="entry name" value="GGDEF"/>
    <property type="match status" value="1"/>
</dbReference>
<evidence type="ECO:0000259" key="9">
    <source>
        <dbReference type="PROSITE" id="PS50883"/>
    </source>
</evidence>
<keyword evidence="5 6" id="KW-0472">Membrane</keyword>
<keyword evidence="12" id="KW-1185">Reference proteome</keyword>
<evidence type="ECO:0000256" key="6">
    <source>
        <dbReference type="SAM" id="Phobius"/>
    </source>
</evidence>
<dbReference type="InterPro" id="IPR033480">
    <property type="entry name" value="sCache_2"/>
</dbReference>
<gene>
    <name evidence="11" type="ORF">SAMN02745220_02149</name>
</gene>
<keyword evidence="3 6" id="KW-0812">Transmembrane</keyword>
<dbReference type="RefSeq" id="WP_073613452.1">
    <property type="nucleotide sequence ID" value="NZ_FRFE01000009.1"/>
</dbReference>
<dbReference type="Pfam" id="PF13426">
    <property type="entry name" value="PAS_9"/>
    <property type="match status" value="1"/>
</dbReference>
<dbReference type="CDD" id="cd12912">
    <property type="entry name" value="PDC2_MCP_like"/>
    <property type="match status" value="2"/>
</dbReference>
<dbReference type="InterPro" id="IPR000014">
    <property type="entry name" value="PAS"/>
</dbReference>
<evidence type="ECO:0000256" key="2">
    <source>
        <dbReference type="ARBA" id="ARBA00022475"/>
    </source>
</evidence>
<dbReference type="EMBL" id="FRFE01000009">
    <property type="protein sequence ID" value="SHO48135.1"/>
    <property type="molecule type" value="Genomic_DNA"/>
</dbReference>
<dbReference type="InterPro" id="IPR001633">
    <property type="entry name" value="EAL_dom"/>
</dbReference>
<feature type="domain" description="PAC" evidence="8">
    <location>
        <begin position="465"/>
        <end position="519"/>
    </location>
</feature>
<dbReference type="SMART" id="SM00091">
    <property type="entry name" value="PAS"/>
    <property type="match status" value="1"/>
</dbReference>
<dbReference type="Proteomes" id="UP000184603">
    <property type="component" value="Unassembled WGS sequence"/>
</dbReference>
<evidence type="ECO:0000256" key="4">
    <source>
        <dbReference type="ARBA" id="ARBA00022989"/>
    </source>
</evidence>
<evidence type="ECO:0000259" key="10">
    <source>
        <dbReference type="PROSITE" id="PS50887"/>
    </source>
</evidence>